<dbReference type="HOGENOM" id="CLU_3094329_0_0_2"/>
<evidence type="ECO:0000313" key="1">
    <source>
        <dbReference type="EMBL" id="CCC81894.1"/>
    </source>
</evidence>
<accession>G4RJZ9</accession>
<dbReference type="EMBL" id="FN869859">
    <property type="protein sequence ID" value="CCC81894.1"/>
    <property type="molecule type" value="Genomic_DNA"/>
</dbReference>
<name>G4RJZ9_THETK</name>
<dbReference type="AlphaFoldDB" id="G4RJZ9"/>
<dbReference type="PaxDb" id="768679-TTX_1259"/>
<proteinExistence type="predicted"/>
<sequence>MYGTMSSLGMYSALNLVMAVEGAGRCGGGVGAASAVGSALGCIITSVLRGV</sequence>
<reference evidence="1 2" key="1">
    <citation type="journal article" date="2011" name="PLoS ONE">
        <title>The complete genome sequence of Thermoproteus tenax: a physiologically versatile member of the Crenarchaeota.</title>
        <authorList>
            <person name="Siebers B."/>
            <person name="Zaparty M."/>
            <person name="Raddatz G."/>
            <person name="Tjaden B."/>
            <person name="Albers S.V."/>
            <person name="Bell S.D."/>
            <person name="Blombach F."/>
            <person name="Kletzin A."/>
            <person name="Kyrpides N."/>
            <person name="Lanz C."/>
            <person name="Plagens A."/>
            <person name="Rampp M."/>
            <person name="Rosinus A."/>
            <person name="von Jan M."/>
            <person name="Makarova K.S."/>
            <person name="Klenk H.P."/>
            <person name="Schuster S.C."/>
            <person name="Hensel R."/>
        </authorList>
    </citation>
    <scope>NUCLEOTIDE SEQUENCE [LARGE SCALE GENOMIC DNA]</scope>
    <source>
        <strain evidence="2">ATCC 35583 / DSM 2078 / JCM 9277 / NBRC 100435 / Kra 1</strain>
    </source>
</reference>
<dbReference type="KEGG" id="ttn:TTX_1259"/>
<dbReference type="Proteomes" id="UP000002654">
    <property type="component" value="Chromosome"/>
</dbReference>
<organism evidence="1 2">
    <name type="scientific">Thermoproteus tenax (strain ATCC 35583 / DSM 2078 / JCM 9277 / NBRC 100435 / Kra 1)</name>
    <dbReference type="NCBI Taxonomy" id="768679"/>
    <lineage>
        <taxon>Archaea</taxon>
        <taxon>Thermoproteota</taxon>
        <taxon>Thermoprotei</taxon>
        <taxon>Thermoproteales</taxon>
        <taxon>Thermoproteaceae</taxon>
        <taxon>Thermoproteus</taxon>
    </lineage>
</organism>
<protein>
    <submittedName>
        <fullName evidence="1">Uncharacterized protein</fullName>
    </submittedName>
</protein>
<evidence type="ECO:0000313" key="2">
    <source>
        <dbReference type="Proteomes" id="UP000002654"/>
    </source>
</evidence>
<keyword evidence="2" id="KW-1185">Reference proteome</keyword>
<gene>
    <name evidence="1" type="ordered locus">TTX_1259</name>
</gene>